<dbReference type="EMBL" id="CADCUM010000064">
    <property type="protein sequence ID" value="CAA9378245.1"/>
    <property type="molecule type" value="Genomic_DNA"/>
</dbReference>
<feature type="non-terminal residue" evidence="2">
    <location>
        <position position="46"/>
    </location>
</feature>
<name>A0A6J4N8Q4_9ACTN</name>
<protein>
    <submittedName>
        <fullName evidence="2">Uncharacterized protein</fullName>
    </submittedName>
</protein>
<evidence type="ECO:0000313" key="2">
    <source>
        <dbReference type="EMBL" id="CAA9378245.1"/>
    </source>
</evidence>
<sequence>DPAPSRRPAPGGAGAHPRAGVRAVPRAGDGGVVASSPGAGRRPGRL</sequence>
<accession>A0A6J4N8Q4</accession>
<organism evidence="2">
    <name type="scientific">uncultured Nocardioides sp</name>
    <dbReference type="NCBI Taxonomy" id="198441"/>
    <lineage>
        <taxon>Bacteria</taxon>
        <taxon>Bacillati</taxon>
        <taxon>Actinomycetota</taxon>
        <taxon>Actinomycetes</taxon>
        <taxon>Propionibacteriales</taxon>
        <taxon>Nocardioidaceae</taxon>
        <taxon>Nocardioides</taxon>
        <taxon>environmental samples</taxon>
    </lineage>
</organism>
<gene>
    <name evidence="2" type="ORF">AVDCRST_MAG32-1565</name>
</gene>
<feature type="compositionally biased region" description="Low complexity" evidence="1">
    <location>
        <begin position="8"/>
        <end position="23"/>
    </location>
</feature>
<proteinExistence type="predicted"/>
<dbReference type="AlphaFoldDB" id="A0A6J4N8Q4"/>
<feature type="non-terminal residue" evidence="2">
    <location>
        <position position="1"/>
    </location>
</feature>
<feature type="region of interest" description="Disordered" evidence="1">
    <location>
        <begin position="1"/>
        <end position="46"/>
    </location>
</feature>
<reference evidence="2" key="1">
    <citation type="submission" date="2020-02" db="EMBL/GenBank/DDBJ databases">
        <authorList>
            <person name="Meier V. D."/>
        </authorList>
    </citation>
    <scope>NUCLEOTIDE SEQUENCE</scope>
    <source>
        <strain evidence="2">AVDCRST_MAG32</strain>
    </source>
</reference>
<evidence type="ECO:0000256" key="1">
    <source>
        <dbReference type="SAM" id="MobiDB-lite"/>
    </source>
</evidence>